<name>A0A9P8BSH9_9FUNG</name>
<proteinExistence type="inferred from homology"/>
<comment type="caution">
    <text evidence="7">The sequence shown here is derived from an EMBL/GenBank/DDBJ whole genome shotgun (WGS) entry which is preliminary data.</text>
</comment>
<dbReference type="OrthoDB" id="24581at2759"/>
<dbReference type="Gene3D" id="3.40.50.10330">
    <property type="entry name" value="Probable inorganic polyphosphate/atp-NAD kinase, domain 1"/>
    <property type="match status" value="1"/>
</dbReference>
<protein>
    <recommendedName>
        <fullName evidence="9">ATP-NAD kinase</fullName>
    </recommendedName>
</protein>
<evidence type="ECO:0000313" key="8">
    <source>
        <dbReference type="Proteomes" id="UP000707451"/>
    </source>
</evidence>
<evidence type="ECO:0000256" key="6">
    <source>
        <dbReference type="SAM" id="MobiDB-lite"/>
    </source>
</evidence>
<keyword evidence="4" id="KW-0521">NADP</keyword>
<accession>A0A9P8BSH9</accession>
<dbReference type="PANTHER" id="PTHR20275:SF0">
    <property type="entry name" value="NAD KINASE"/>
    <property type="match status" value="1"/>
</dbReference>
<keyword evidence="2" id="KW-0808">Transferase</keyword>
<feature type="compositionally biased region" description="Polar residues" evidence="6">
    <location>
        <begin position="297"/>
        <end position="308"/>
    </location>
</feature>
<dbReference type="Pfam" id="PF20143">
    <property type="entry name" value="NAD_kinase_C"/>
    <property type="match status" value="1"/>
</dbReference>
<sequence>MALQLKFTHGPHNIHVHVPDLRPATIYARFSSEFPDALTPTSTSTATLTLWWLDSDGDWIEIRRGMLVVVHAPRGDLRLLVSMNDKDFEHILLKIMNKSGMVHIQSGFTSGLPPISNILIVTKPDPKLSKLTKELSVWLIDTFPGITLFVDQKLQGRSSFKYQEILDQNPSWKDRLQFWTEDCQACKDKQIHLAVTLGGDGTVLYTTWMFQKRVPPIVAFHLGSLGFLTNFSFDSYRPTMSNIIRGEGMNLNIRMRLQCSVYKYKEDPSLHSPLQQQPDQLLHVSGLGVHDISIESVTTSTPSAQTARGSDDSDDDGDESRRQRVESRQKAEILRRVKEMDSKRGTEVMDLGVCHEKGHTLITRVPTPSTRFDGVSGIGIGLGGADGEEVIKPTDTWQVLNEVTIDRGSNANMLQLELFVDGNHVTTILADGLVIATATGSTAYSLSIGGSLIHPDKNSVIISPIAPHSLTARPMIIPGTKHLRVGVPASSRTTAWASFDGRHRQELGKGDSVMITASRYPAATICRRDQSTDWFTGLTQVLNWNSRVLQKPLGSHL</sequence>
<feature type="region of interest" description="Disordered" evidence="6">
    <location>
        <begin position="297"/>
        <end position="331"/>
    </location>
</feature>
<organism evidence="7 8">
    <name type="scientific">Linnemannia hyalina</name>
    <dbReference type="NCBI Taxonomy" id="64524"/>
    <lineage>
        <taxon>Eukaryota</taxon>
        <taxon>Fungi</taxon>
        <taxon>Fungi incertae sedis</taxon>
        <taxon>Mucoromycota</taxon>
        <taxon>Mortierellomycotina</taxon>
        <taxon>Mortierellomycetes</taxon>
        <taxon>Mortierellales</taxon>
        <taxon>Mortierellaceae</taxon>
        <taxon>Linnemannia</taxon>
    </lineage>
</organism>
<evidence type="ECO:0000256" key="2">
    <source>
        <dbReference type="ARBA" id="ARBA00022679"/>
    </source>
</evidence>
<evidence type="ECO:0000256" key="3">
    <source>
        <dbReference type="ARBA" id="ARBA00022777"/>
    </source>
</evidence>
<dbReference type="PANTHER" id="PTHR20275">
    <property type="entry name" value="NAD KINASE"/>
    <property type="match status" value="1"/>
</dbReference>
<dbReference type="Gene3D" id="2.60.200.30">
    <property type="entry name" value="Probable inorganic polyphosphate/atp-NAD kinase, domain 2"/>
    <property type="match status" value="1"/>
</dbReference>
<dbReference type="InterPro" id="IPR017437">
    <property type="entry name" value="ATP-NAD_kinase_PpnK-typ_C"/>
</dbReference>
<dbReference type="InterPro" id="IPR016064">
    <property type="entry name" value="NAD/diacylglycerol_kinase_sf"/>
</dbReference>
<dbReference type="Pfam" id="PF01513">
    <property type="entry name" value="NAD_kinase"/>
    <property type="match status" value="1"/>
</dbReference>
<evidence type="ECO:0000256" key="5">
    <source>
        <dbReference type="ARBA" id="ARBA00023027"/>
    </source>
</evidence>
<keyword evidence="5" id="KW-0520">NAD</keyword>
<comment type="similarity">
    <text evidence="1">Belongs to the NAD kinase family.</text>
</comment>
<feature type="compositionally biased region" description="Basic and acidic residues" evidence="6">
    <location>
        <begin position="319"/>
        <end position="331"/>
    </location>
</feature>
<dbReference type="InterPro" id="IPR017438">
    <property type="entry name" value="ATP-NAD_kinase_N"/>
</dbReference>
<dbReference type="AlphaFoldDB" id="A0A9P8BSH9"/>
<evidence type="ECO:0000256" key="1">
    <source>
        <dbReference type="ARBA" id="ARBA00010995"/>
    </source>
</evidence>
<reference evidence="7" key="1">
    <citation type="submission" date="2021-06" db="EMBL/GenBank/DDBJ databases">
        <title>Genome Sequence of Mortierella hyaline Strain SCG-10, a Cold-Adapted, Nitrate-Reducing Fungus Isolated from Soil in Minnesota, USA.</title>
        <authorList>
            <person name="Aldossari N."/>
        </authorList>
    </citation>
    <scope>NUCLEOTIDE SEQUENCE</scope>
    <source>
        <strain evidence="7">SCG-10</strain>
    </source>
</reference>
<evidence type="ECO:0000313" key="7">
    <source>
        <dbReference type="EMBL" id="KAG9066565.1"/>
    </source>
</evidence>
<evidence type="ECO:0000256" key="4">
    <source>
        <dbReference type="ARBA" id="ARBA00022857"/>
    </source>
</evidence>
<keyword evidence="8" id="KW-1185">Reference proteome</keyword>
<dbReference type="GO" id="GO:0003951">
    <property type="term" value="F:NAD+ kinase activity"/>
    <property type="evidence" value="ECO:0007669"/>
    <property type="project" value="InterPro"/>
</dbReference>
<dbReference type="SUPFAM" id="SSF111331">
    <property type="entry name" value="NAD kinase/diacylglycerol kinase-like"/>
    <property type="match status" value="1"/>
</dbReference>
<dbReference type="InterPro" id="IPR002504">
    <property type="entry name" value="NADK"/>
</dbReference>
<dbReference type="HAMAP" id="MF_00361">
    <property type="entry name" value="NAD_kinase"/>
    <property type="match status" value="1"/>
</dbReference>
<dbReference type="GO" id="GO:0019674">
    <property type="term" value="P:NAD+ metabolic process"/>
    <property type="evidence" value="ECO:0007669"/>
    <property type="project" value="InterPro"/>
</dbReference>
<gene>
    <name evidence="7" type="ORF">KI688_012473</name>
</gene>
<evidence type="ECO:0008006" key="9">
    <source>
        <dbReference type="Google" id="ProtNLM"/>
    </source>
</evidence>
<dbReference type="Proteomes" id="UP000707451">
    <property type="component" value="Unassembled WGS sequence"/>
</dbReference>
<dbReference type="EMBL" id="JAHRHY010000009">
    <property type="protein sequence ID" value="KAG9066565.1"/>
    <property type="molecule type" value="Genomic_DNA"/>
</dbReference>
<keyword evidence="3" id="KW-0418">Kinase</keyword>
<dbReference type="GO" id="GO:0006741">
    <property type="term" value="P:NADP+ biosynthetic process"/>
    <property type="evidence" value="ECO:0007669"/>
    <property type="project" value="InterPro"/>
</dbReference>